<keyword evidence="6 11" id="KW-0347">Helicase</keyword>
<keyword evidence="9 11" id="KW-0238">DNA-binding</keyword>
<keyword evidence="3 11" id="KW-0479">Metal-binding</keyword>
<feature type="binding site" evidence="11">
    <location>
        <position position="502"/>
    </location>
    <ligand>
        <name>Zn(2+)</name>
        <dbReference type="ChEBI" id="CHEBI:29105"/>
        <label>2</label>
    </ligand>
</feature>
<dbReference type="InterPro" id="IPR040498">
    <property type="entry name" value="PriA_CRR"/>
</dbReference>
<dbReference type="HAMAP" id="MF_00983">
    <property type="entry name" value="PriA"/>
    <property type="match status" value="1"/>
</dbReference>
<accession>A0ABN6UVZ9</accession>
<evidence type="ECO:0000256" key="1">
    <source>
        <dbReference type="ARBA" id="ARBA00022515"/>
    </source>
</evidence>
<dbReference type="CDD" id="cd17929">
    <property type="entry name" value="DEXHc_priA"/>
    <property type="match status" value="1"/>
</dbReference>
<name>A0ABN6UVZ9_9BACT</name>
<evidence type="ECO:0000256" key="4">
    <source>
        <dbReference type="ARBA" id="ARBA00022741"/>
    </source>
</evidence>
<dbReference type="InterPro" id="IPR041236">
    <property type="entry name" value="PriA_C"/>
</dbReference>
<gene>
    <name evidence="11" type="primary">priA</name>
    <name evidence="13" type="ORF">GETHOR_09970</name>
</gene>
<feature type="binding site" evidence="11">
    <location>
        <position position="499"/>
    </location>
    <ligand>
        <name>Zn(2+)</name>
        <dbReference type="ChEBI" id="CHEBI:29105"/>
        <label>2</label>
    </ligand>
</feature>
<evidence type="ECO:0000256" key="9">
    <source>
        <dbReference type="ARBA" id="ARBA00023125"/>
    </source>
</evidence>
<dbReference type="PANTHER" id="PTHR30580">
    <property type="entry name" value="PRIMOSOMAL PROTEIN N"/>
    <property type="match status" value="1"/>
</dbReference>
<dbReference type="SUPFAM" id="SSF52540">
    <property type="entry name" value="P-loop containing nucleoside triphosphate hydrolases"/>
    <property type="match status" value="1"/>
</dbReference>
<proteinExistence type="inferred from homology"/>
<keyword evidence="8 11" id="KW-0067">ATP-binding</keyword>
<dbReference type="PANTHER" id="PTHR30580:SF0">
    <property type="entry name" value="PRIMOSOMAL PROTEIN N"/>
    <property type="match status" value="1"/>
</dbReference>
<feature type="binding site" evidence="11">
    <location>
        <position position="515"/>
    </location>
    <ligand>
        <name>Zn(2+)</name>
        <dbReference type="ChEBI" id="CHEBI:29105"/>
        <label>1</label>
    </ligand>
</feature>
<keyword evidence="10 11" id="KW-0413">Isomerase</keyword>
<dbReference type="InterPro" id="IPR011545">
    <property type="entry name" value="DEAD/DEAH_box_helicase_dom"/>
</dbReference>
<keyword evidence="14" id="KW-1185">Reference proteome</keyword>
<keyword evidence="5 11" id="KW-0378">Hydrolase</keyword>
<dbReference type="Pfam" id="PF17764">
    <property type="entry name" value="PriA_3primeBD"/>
    <property type="match status" value="1"/>
</dbReference>
<feature type="binding site" evidence="11">
    <location>
        <position position="484"/>
    </location>
    <ligand>
        <name>Zn(2+)</name>
        <dbReference type="ChEBI" id="CHEBI:29105"/>
        <label>2</label>
    </ligand>
</feature>
<feature type="binding site" evidence="11">
    <location>
        <position position="512"/>
    </location>
    <ligand>
        <name>Zn(2+)</name>
        <dbReference type="ChEBI" id="CHEBI:29105"/>
        <label>1</label>
    </ligand>
</feature>
<dbReference type="SMART" id="SM00490">
    <property type="entry name" value="HELICc"/>
    <property type="match status" value="1"/>
</dbReference>
<dbReference type="InterPro" id="IPR001650">
    <property type="entry name" value="Helicase_C-like"/>
</dbReference>
<dbReference type="PROSITE" id="PS51192">
    <property type="entry name" value="HELICASE_ATP_BIND_1"/>
    <property type="match status" value="1"/>
</dbReference>
<dbReference type="SMART" id="SM00487">
    <property type="entry name" value="DEXDc"/>
    <property type="match status" value="1"/>
</dbReference>
<keyword evidence="1 11" id="KW-0639">Primosome</keyword>
<comment type="catalytic activity">
    <reaction evidence="11">
        <text>ATP + H2O = ADP + phosphate + H(+)</text>
        <dbReference type="Rhea" id="RHEA:13065"/>
        <dbReference type="ChEBI" id="CHEBI:15377"/>
        <dbReference type="ChEBI" id="CHEBI:15378"/>
        <dbReference type="ChEBI" id="CHEBI:30616"/>
        <dbReference type="ChEBI" id="CHEBI:43474"/>
        <dbReference type="ChEBI" id="CHEBI:456216"/>
        <dbReference type="EC" id="5.6.2.4"/>
    </reaction>
</comment>
<dbReference type="Gene3D" id="3.40.50.300">
    <property type="entry name" value="P-loop containing nucleotide triphosphate hydrolases"/>
    <property type="match status" value="2"/>
</dbReference>
<reference evidence="14" key="1">
    <citation type="journal article" date="2023" name="Int. J. Syst. Evol. Microbiol.">
        <title>Mesoterricola silvestris gen. nov., sp. nov., Mesoterricola sediminis sp. nov., Geothrix oryzae sp. nov., Geothrix edaphica sp. nov., Geothrix rubra sp. nov., and Geothrix limicola sp. nov., six novel members of Acidobacteriota isolated from soils.</title>
        <authorList>
            <person name="Itoh H."/>
            <person name="Sugisawa Y."/>
            <person name="Mise K."/>
            <person name="Xu Z."/>
            <person name="Kuniyasu M."/>
            <person name="Ushijima N."/>
            <person name="Kawano K."/>
            <person name="Kobayashi E."/>
            <person name="Shiratori Y."/>
            <person name="Masuda Y."/>
            <person name="Senoo K."/>
        </authorList>
    </citation>
    <scope>NUCLEOTIDE SEQUENCE [LARGE SCALE GENOMIC DNA]</scope>
    <source>
        <strain evidence="14">Red222</strain>
    </source>
</reference>
<dbReference type="InterPro" id="IPR042115">
    <property type="entry name" value="PriA_3primeBD_sf"/>
</dbReference>
<evidence type="ECO:0000256" key="11">
    <source>
        <dbReference type="HAMAP-Rule" id="MF_00983"/>
    </source>
</evidence>
<evidence type="ECO:0000256" key="10">
    <source>
        <dbReference type="ARBA" id="ARBA00023235"/>
    </source>
</evidence>
<evidence type="ECO:0000256" key="7">
    <source>
        <dbReference type="ARBA" id="ARBA00022833"/>
    </source>
</evidence>
<dbReference type="Proteomes" id="UP001242010">
    <property type="component" value="Chromosome"/>
</dbReference>
<dbReference type="NCBIfam" id="TIGR00595">
    <property type="entry name" value="priA"/>
    <property type="match status" value="1"/>
</dbReference>
<dbReference type="Pfam" id="PF18319">
    <property type="entry name" value="Zn_ribbon_PriA"/>
    <property type="match status" value="1"/>
</dbReference>
<dbReference type="Pfam" id="PF18074">
    <property type="entry name" value="PriA_C"/>
    <property type="match status" value="1"/>
</dbReference>
<dbReference type="RefSeq" id="WP_286355532.1">
    <property type="nucleotide sequence ID" value="NZ_AP027079.1"/>
</dbReference>
<evidence type="ECO:0000313" key="14">
    <source>
        <dbReference type="Proteomes" id="UP001242010"/>
    </source>
</evidence>
<comment type="catalytic activity">
    <reaction evidence="11">
        <text>Couples ATP hydrolysis with the unwinding of duplex DNA by translocating in the 3'-5' direction.</text>
        <dbReference type="EC" id="5.6.2.4"/>
    </reaction>
</comment>
<dbReference type="EMBL" id="AP027079">
    <property type="protein sequence ID" value="BDU68896.1"/>
    <property type="molecule type" value="Genomic_DNA"/>
</dbReference>
<keyword evidence="4 11" id="KW-0547">Nucleotide-binding</keyword>
<comment type="function">
    <text evidence="11">Initiates the restart of stalled replication forks, which reloads the replicative helicase on sites other than the origin of replication. Recognizes and binds to abandoned replication forks and remodels them to uncover a helicase loading site. Promotes assembly of the primosome at these replication forks.</text>
</comment>
<feature type="domain" description="Helicase ATP-binding" evidence="12">
    <location>
        <begin position="243"/>
        <end position="409"/>
    </location>
</feature>
<dbReference type="CDD" id="cd18804">
    <property type="entry name" value="SF2_C_priA"/>
    <property type="match status" value="1"/>
</dbReference>
<dbReference type="InterPro" id="IPR027417">
    <property type="entry name" value="P-loop_NTPase"/>
</dbReference>
<dbReference type="Gene3D" id="3.40.1440.60">
    <property type="entry name" value="PriA, 3(prime) DNA-binding domain"/>
    <property type="match status" value="1"/>
</dbReference>
<dbReference type="InterPro" id="IPR041222">
    <property type="entry name" value="PriA_3primeBD"/>
</dbReference>
<dbReference type="Pfam" id="PF00270">
    <property type="entry name" value="DEAD"/>
    <property type="match status" value="1"/>
</dbReference>
<evidence type="ECO:0000256" key="3">
    <source>
        <dbReference type="ARBA" id="ARBA00022723"/>
    </source>
</evidence>
<feature type="binding site" evidence="11">
    <location>
        <position position="472"/>
    </location>
    <ligand>
        <name>Zn(2+)</name>
        <dbReference type="ChEBI" id="CHEBI:29105"/>
        <label>1</label>
    </ligand>
</feature>
<evidence type="ECO:0000259" key="12">
    <source>
        <dbReference type="PROSITE" id="PS51192"/>
    </source>
</evidence>
<evidence type="ECO:0000313" key="13">
    <source>
        <dbReference type="EMBL" id="BDU68896.1"/>
    </source>
</evidence>
<evidence type="ECO:0000256" key="2">
    <source>
        <dbReference type="ARBA" id="ARBA00022705"/>
    </source>
</evidence>
<comment type="similarity">
    <text evidence="11">Belongs to the helicase family. PriA subfamily.</text>
</comment>
<evidence type="ECO:0000256" key="5">
    <source>
        <dbReference type="ARBA" id="ARBA00022801"/>
    </source>
</evidence>
<sequence length="756" mass="82709">MNLAPTRVQLNRPLPPLTYLAPEGLPAGVRVRVRVRNSLAVGLAMGPDPTPPAAKLRPIEAVLDPFPLLPPKLRELQAFAARYYGCLEAHLLPLSLPQAMLPNWEADEDGQRLSFHRERGAWPVLADLGEAWHRDPGILPTLLHRAGLRGAGFTEVRLTGAPHPPRVTPAQAKVLLALEEAGGALMEPDLLEAAGVGATVLGTLEKRGLLARMKRVDLLGQRREAGVDRTVTLNEEQQVALEAVALGAFGVHLLHGVTGSGKTEVYLALAERVLAEGRRVLWLVPEIGLTARLLDRLEARFPGRIAVGHAGLNAGEKHGDVVRLLFNGADLFVGVRNAALAPLRDIGLIIVDEEHEGSYKSEEHPRIHARDLAIKRAQLEGCPIVLGSATPSLESWQAAQSGRYGLLRLRQRPAGITLPTVEIVDLRDVYRQLRRKVILAPPLMQALTETVAKGEQALLLLNRRGYENFWMCRACGKTLGCPHCAISLTYHRGDYRLRCHLCGHETVPPEACPDCGADHLRGVGEGTEQVEEHLNQLFPTARILRLDRDTTRRRGSFEAGLLAAEAGEVDILVGTQMLAKGHTFPRLTLVGVLNADQGLKVADFRASERTFQLLTQVAGRAGRAELPGRVILQTYSPEHPAITFALAQDFEGFAASELPFREGLGYPPFTALTLYRAEADTLREAREALDTFRQRLSVPGLRVLGPLEAPVPRVRDRWRMHLLLKGTRGALGEVLNRHPLDPAGPLSLDRDPVQFG</sequence>
<evidence type="ECO:0000256" key="8">
    <source>
        <dbReference type="ARBA" id="ARBA00022840"/>
    </source>
</evidence>
<comment type="subunit">
    <text evidence="11">Component of the replication restart primosome.</text>
</comment>
<dbReference type="EC" id="5.6.2.4" evidence="11"/>
<dbReference type="InterPro" id="IPR005259">
    <property type="entry name" value="PriA"/>
</dbReference>
<feature type="binding site" evidence="11">
    <location>
        <position position="475"/>
    </location>
    <ligand>
        <name>Zn(2+)</name>
        <dbReference type="ChEBI" id="CHEBI:29105"/>
        <label>1</label>
    </ligand>
</feature>
<keyword evidence="2 11" id="KW-0235">DNA replication</keyword>
<keyword evidence="7 11" id="KW-0862">Zinc</keyword>
<dbReference type="InterPro" id="IPR014001">
    <property type="entry name" value="Helicase_ATP-bd"/>
</dbReference>
<protein>
    <recommendedName>
        <fullName evidence="11">Replication restart protein PriA</fullName>
    </recommendedName>
    <alternativeName>
        <fullName evidence="11">ATP-dependent DNA helicase PriA</fullName>
        <ecNumber evidence="11">5.6.2.4</ecNumber>
    </alternativeName>
    <alternativeName>
        <fullName evidence="11">DNA 3'-5' helicase PriA</fullName>
    </alternativeName>
</protein>
<feature type="binding site" evidence="11">
    <location>
        <position position="481"/>
    </location>
    <ligand>
        <name>Zn(2+)</name>
        <dbReference type="ChEBI" id="CHEBI:29105"/>
        <label>2</label>
    </ligand>
</feature>
<comment type="cofactor">
    <cofactor evidence="11">
        <name>Zn(2+)</name>
        <dbReference type="ChEBI" id="CHEBI:29105"/>
    </cofactor>
    <text evidence="11">Binds 2 zinc ions per subunit.</text>
</comment>
<organism evidence="13 14">
    <name type="scientific">Geothrix oryzae</name>
    <dbReference type="NCBI Taxonomy" id="2927975"/>
    <lineage>
        <taxon>Bacteria</taxon>
        <taxon>Pseudomonadati</taxon>
        <taxon>Acidobacteriota</taxon>
        <taxon>Holophagae</taxon>
        <taxon>Holophagales</taxon>
        <taxon>Holophagaceae</taxon>
        <taxon>Geothrix</taxon>
    </lineage>
</organism>
<evidence type="ECO:0000256" key="6">
    <source>
        <dbReference type="ARBA" id="ARBA00022806"/>
    </source>
</evidence>